<dbReference type="GO" id="GO:0006515">
    <property type="term" value="P:protein quality control for misfolded or incompletely synthesized proteins"/>
    <property type="evidence" value="ECO:0007669"/>
    <property type="project" value="TreeGrafter"/>
</dbReference>
<dbReference type="InterPro" id="IPR001907">
    <property type="entry name" value="ClpP"/>
</dbReference>
<dbReference type="PANTHER" id="PTHR10381:SF11">
    <property type="entry name" value="ATP-DEPENDENT CLP PROTEASE PROTEOLYTIC SUBUNIT, MITOCHONDRIAL"/>
    <property type="match status" value="1"/>
</dbReference>
<dbReference type="OrthoDB" id="1665128at2"/>
<evidence type="ECO:0000256" key="6">
    <source>
        <dbReference type="RuleBase" id="RU003567"/>
    </source>
</evidence>
<gene>
    <name evidence="7" type="ORF">E5982_02225</name>
</gene>
<dbReference type="Pfam" id="PF00574">
    <property type="entry name" value="CLP_protease"/>
    <property type="match status" value="1"/>
</dbReference>
<dbReference type="InterPro" id="IPR023562">
    <property type="entry name" value="ClpP/TepA"/>
</dbReference>
<dbReference type="GO" id="GO:0004176">
    <property type="term" value="F:ATP-dependent peptidase activity"/>
    <property type="evidence" value="ECO:0007669"/>
    <property type="project" value="InterPro"/>
</dbReference>
<comment type="catalytic activity">
    <reaction evidence="5">
        <text>Hydrolysis of proteins to small peptides in the presence of ATP and magnesium. alpha-casein is the usual test substrate. In the absence of ATP, only oligopeptides shorter than five residues are hydrolyzed (such as succinyl-Leu-Tyr-|-NHMec, and Leu-Tyr-Leu-|-Tyr-Trp, in which cleavage of the -Tyr-|-Leu- and -Tyr-|-Trp bonds also occurs).</text>
        <dbReference type="EC" id="3.4.21.92"/>
    </reaction>
</comment>
<dbReference type="PROSITE" id="PS00381">
    <property type="entry name" value="CLP_PROTEASE_SER"/>
    <property type="match status" value="1"/>
</dbReference>
<dbReference type="Proteomes" id="UP000309454">
    <property type="component" value="Unassembled WGS sequence"/>
</dbReference>
<dbReference type="PANTHER" id="PTHR10381">
    <property type="entry name" value="ATP-DEPENDENT CLP PROTEASE PROTEOLYTIC SUBUNIT"/>
    <property type="match status" value="1"/>
</dbReference>
<feature type="active site" evidence="5">
    <location>
        <position position="118"/>
    </location>
</feature>
<organism evidence="7 8">
    <name type="scientific">Parvibacter caecicola</name>
    <dbReference type="NCBI Taxonomy" id="747645"/>
    <lineage>
        <taxon>Bacteria</taxon>
        <taxon>Bacillati</taxon>
        <taxon>Actinomycetota</taxon>
        <taxon>Coriobacteriia</taxon>
        <taxon>Coriobacteriales</taxon>
        <taxon>Coriobacteriaceae</taxon>
        <taxon>Parvibacter</taxon>
    </lineage>
</organism>
<dbReference type="PRINTS" id="PR00127">
    <property type="entry name" value="CLPPROTEASEP"/>
</dbReference>
<evidence type="ECO:0000256" key="2">
    <source>
        <dbReference type="ARBA" id="ARBA00022670"/>
    </source>
</evidence>
<name>A0A3N0A7W9_9ACTN</name>
<evidence type="ECO:0000313" key="8">
    <source>
        <dbReference type="Proteomes" id="UP000309454"/>
    </source>
</evidence>
<dbReference type="InterPro" id="IPR018215">
    <property type="entry name" value="ClpP_Ser_AS"/>
</dbReference>
<evidence type="ECO:0000313" key="7">
    <source>
        <dbReference type="EMBL" id="TJW12435.1"/>
    </source>
</evidence>
<evidence type="ECO:0000256" key="5">
    <source>
        <dbReference type="PROSITE-ProRule" id="PRU10085"/>
    </source>
</evidence>
<sequence length="213" mass="22590">MLLATNGPAAGRQSSKGANMAATLPYILRETPSGIHRYSIVDEMLRCREIQCVGPIDDDAADALCLQLRYLQQANPEGEITIYINSPGGSVLSGLAIYDVMKAVSCPVRTVCLGMAASMAALLFIAGDQRDMLPHSQVMIHDPILAGAAGGSALEMKALSDNLMRVREITGQVIAAHTGKSLEEVLATTSHDSYFEAAQAVEFGLADRVITAL</sequence>
<keyword evidence="3" id="KW-0378">Hydrolase</keyword>
<evidence type="ECO:0000256" key="1">
    <source>
        <dbReference type="ARBA" id="ARBA00007039"/>
    </source>
</evidence>
<keyword evidence="8" id="KW-1185">Reference proteome</keyword>
<comment type="caution">
    <text evidence="7">The sequence shown here is derived from an EMBL/GenBank/DDBJ whole genome shotgun (WGS) entry which is preliminary data.</text>
</comment>
<proteinExistence type="inferred from homology"/>
<dbReference type="Gene3D" id="3.90.226.10">
    <property type="entry name" value="2-enoyl-CoA Hydratase, Chain A, domain 1"/>
    <property type="match status" value="1"/>
</dbReference>
<comment type="similarity">
    <text evidence="1 6">Belongs to the peptidase S14 family.</text>
</comment>
<evidence type="ECO:0000256" key="4">
    <source>
        <dbReference type="ARBA" id="ARBA00022825"/>
    </source>
</evidence>
<dbReference type="AlphaFoldDB" id="A0A3N0A7W9"/>
<protein>
    <recommendedName>
        <fullName evidence="6">ATP-dependent Clp protease proteolytic subunit</fullName>
    </recommendedName>
</protein>
<accession>A0A3N0A7W9</accession>
<dbReference type="CDD" id="cd07017">
    <property type="entry name" value="S14_ClpP_2"/>
    <property type="match status" value="1"/>
</dbReference>
<evidence type="ECO:0000256" key="3">
    <source>
        <dbReference type="ARBA" id="ARBA00022801"/>
    </source>
</evidence>
<dbReference type="GO" id="GO:0051117">
    <property type="term" value="F:ATPase binding"/>
    <property type="evidence" value="ECO:0007669"/>
    <property type="project" value="TreeGrafter"/>
</dbReference>
<dbReference type="GO" id="GO:0009368">
    <property type="term" value="C:endopeptidase Clp complex"/>
    <property type="evidence" value="ECO:0007669"/>
    <property type="project" value="TreeGrafter"/>
</dbReference>
<keyword evidence="2 7" id="KW-0645">Protease</keyword>
<dbReference type="EMBL" id="SSTM01000001">
    <property type="protein sequence ID" value="TJW12435.1"/>
    <property type="molecule type" value="Genomic_DNA"/>
</dbReference>
<dbReference type="SUPFAM" id="SSF52096">
    <property type="entry name" value="ClpP/crotonase"/>
    <property type="match status" value="1"/>
</dbReference>
<reference evidence="7 8" key="1">
    <citation type="submission" date="2019-04" db="EMBL/GenBank/DDBJ databases">
        <title>Microbes associate with the intestines of laboratory mice.</title>
        <authorList>
            <person name="Navarre W."/>
            <person name="Wong E."/>
            <person name="Huang K.C."/>
            <person name="Tropini C."/>
            <person name="Ng K."/>
            <person name="Yu B."/>
        </authorList>
    </citation>
    <scope>NUCLEOTIDE SEQUENCE [LARGE SCALE GENOMIC DNA]</scope>
    <source>
        <strain evidence="7 8">NM48_B13</strain>
    </source>
</reference>
<dbReference type="GO" id="GO:0004252">
    <property type="term" value="F:serine-type endopeptidase activity"/>
    <property type="evidence" value="ECO:0007669"/>
    <property type="project" value="InterPro"/>
</dbReference>
<keyword evidence="4" id="KW-0720">Serine protease</keyword>
<dbReference type="InterPro" id="IPR029045">
    <property type="entry name" value="ClpP/crotonase-like_dom_sf"/>
</dbReference>